<comment type="caution">
    <text evidence="2">The sequence shown here is derived from an EMBL/GenBank/DDBJ whole genome shotgun (WGS) entry which is preliminary data.</text>
</comment>
<evidence type="ECO:0000313" key="3">
    <source>
        <dbReference type="Proteomes" id="UP001265700"/>
    </source>
</evidence>
<proteinExistence type="predicted"/>
<feature type="signal peptide" evidence="1">
    <location>
        <begin position="1"/>
        <end position="26"/>
    </location>
</feature>
<dbReference type="Pfam" id="PF09694">
    <property type="entry name" value="Gcw_chp"/>
    <property type="match status" value="1"/>
</dbReference>
<dbReference type="InterPro" id="IPR010239">
    <property type="entry name" value="CHP02001"/>
</dbReference>
<protein>
    <submittedName>
        <fullName evidence="2">Uncharacterized protein (TIGR02001 family)</fullName>
    </submittedName>
</protein>
<keyword evidence="3" id="KW-1185">Reference proteome</keyword>
<name>A0ABU1WRG8_9BURK</name>
<accession>A0ABU1WRG8</accession>
<dbReference type="Proteomes" id="UP001265700">
    <property type="component" value="Unassembled WGS sequence"/>
</dbReference>
<reference evidence="2 3" key="1">
    <citation type="submission" date="2023-07" db="EMBL/GenBank/DDBJ databases">
        <title>Sorghum-associated microbial communities from plants grown in Nebraska, USA.</title>
        <authorList>
            <person name="Schachtman D."/>
        </authorList>
    </citation>
    <scope>NUCLEOTIDE SEQUENCE [LARGE SCALE GENOMIC DNA]</scope>
    <source>
        <strain evidence="2 3">4249</strain>
    </source>
</reference>
<sequence>MKTTTRSSVVVVGALLLVSAALPVAAEGLAFNVGLVSLYKFNGIDQNASEPKNVSPALQGGVDYDFGNGFYVGNWNSTGKFGAESRAKVEIDLYGGYRGEFGEGWNYDVGVIRFIYPRDNSWNANEWYARLGYGIFSAQYGHGLGNGNKTARLQLSLAQPLSEKLTLDAGVGFRNRHNMDGANDAFVGLTYDLGAGLIVAGRISGAETDKVGDAGKARLVASLIKAF</sequence>
<organism evidence="2 3">
    <name type="scientific">Hydrogenophaga palleronii</name>
    <dbReference type="NCBI Taxonomy" id="65655"/>
    <lineage>
        <taxon>Bacteria</taxon>
        <taxon>Pseudomonadati</taxon>
        <taxon>Pseudomonadota</taxon>
        <taxon>Betaproteobacteria</taxon>
        <taxon>Burkholderiales</taxon>
        <taxon>Comamonadaceae</taxon>
        <taxon>Hydrogenophaga</taxon>
    </lineage>
</organism>
<dbReference type="RefSeq" id="WP_310320094.1">
    <property type="nucleotide sequence ID" value="NZ_JAVDWU010000009.1"/>
</dbReference>
<keyword evidence="1" id="KW-0732">Signal</keyword>
<dbReference type="NCBIfam" id="TIGR02001">
    <property type="entry name" value="gcw_chp"/>
    <property type="match status" value="1"/>
</dbReference>
<evidence type="ECO:0000256" key="1">
    <source>
        <dbReference type="SAM" id="SignalP"/>
    </source>
</evidence>
<evidence type="ECO:0000313" key="2">
    <source>
        <dbReference type="EMBL" id="MDR7151881.1"/>
    </source>
</evidence>
<gene>
    <name evidence="2" type="ORF">J2W49_003857</name>
</gene>
<dbReference type="EMBL" id="JAVDWU010000009">
    <property type="protein sequence ID" value="MDR7151881.1"/>
    <property type="molecule type" value="Genomic_DNA"/>
</dbReference>
<feature type="chain" id="PRO_5047258125" evidence="1">
    <location>
        <begin position="27"/>
        <end position="227"/>
    </location>
</feature>